<protein>
    <submittedName>
        <fullName evidence="1">Uncharacterized protein</fullName>
    </submittedName>
</protein>
<gene>
    <name evidence="1" type="ORF">NUW58_g1284</name>
</gene>
<organism evidence="1 2">
    <name type="scientific">Xylaria curta</name>
    <dbReference type="NCBI Taxonomy" id="42375"/>
    <lineage>
        <taxon>Eukaryota</taxon>
        <taxon>Fungi</taxon>
        <taxon>Dikarya</taxon>
        <taxon>Ascomycota</taxon>
        <taxon>Pezizomycotina</taxon>
        <taxon>Sordariomycetes</taxon>
        <taxon>Xylariomycetidae</taxon>
        <taxon>Xylariales</taxon>
        <taxon>Xylariaceae</taxon>
        <taxon>Xylaria</taxon>
    </lineage>
</organism>
<dbReference type="EMBL" id="JAPDGR010000135">
    <property type="protein sequence ID" value="KAJ2995366.1"/>
    <property type="molecule type" value="Genomic_DNA"/>
</dbReference>
<keyword evidence="2" id="KW-1185">Reference proteome</keyword>
<accession>A0ACC1PNK1</accession>
<comment type="caution">
    <text evidence="1">The sequence shown here is derived from an EMBL/GenBank/DDBJ whole genome shotgun (WGS) entry which is preliminary data.</text>
</comment>
<reference evidence="1" key="1">
    <citation type="submission" date="2022-10" db="EMBL/GenBank/DDBJ databases">
        <title>Genome Sequence of Xylaria curta.</title>
        <authorList>
            <person name="Buettner E."/>
        </authorList>
    </citation>
    <scope>NUCLEOTIDE SEQUENCE</scope>
    <source>
        <strain evidence="1">Babe10</strain>
    </source>
</reference>
<sequence length="159" mass="17574">MLHASLHTLRDVGIWKGEVASIQPGRVGQLFLDVGSPDTGGKAQDGKQAPRRKTSAETKKSKINLLGHWLGQEDTTVRPGNPEAGRMLDAYREAFEGTERGRSKRVADENKAEAKPPALGKKLDDLTDSLMQGMAWVRWQENMELLRSEGGVKQLLRSK</sequence>
<dbReference type="Proteomes" id="UP001143856">
    <property type="component" value="Unassembled WGS sequence"/>
</dbReference>
<evidence type="ECO:0000313" key="1">
    <source>
        <dbReference type="EMBL" id="KAJ2995366.1"/>
    </source>
</evidence>
<evidence type="ECO:0000313" key="2">
    <source>
        <dbReference type="Proteomes" id="UP001143856"/>
    </source>
</evidence>
<proteinExistence type="predicted"/>
<name>A0ACC1PNK1_9PEZI</name>